<keyword evidence="3" id="KW-1185">Reference proteome</keyword>
<dbReference type="AlphaFoldDB" id="W9R3M2"/>
<sequence length="221" mass="25111">MRFKCVSKKWFSLITNDSTFIATHLHHQSKTTKSSSIIEIRHEILVLSESKDAVLDQTYLDKSYVPLNSINIVGSCNGLVCFIPFSIPNDTKIILWNPATREIKDILGVTFPTNASFFAIAVLGFGFDENSKDYKLVTMKSCLRTEDLFNYSIERLHHAQVFTKGSICWRSLKPIKAWICGGTSVAVNGVLYWPGLRSLHMSCIWSFDLREEEFSEDRTTA</sequence>
<reference evidence="3" key="1">
    <citation type="submission" date="2013-01" db="EMBL/GenBank/DDBJ databases">
        <title>Draft Genome Sequence of a Mulberry Tree, Morus notabilis C.K. Schneid.</title>
        <authorList>
            <person name="He N."/>
            <person name="Zhao S."/>
        </authorList>
    </citation>
    <scope>NUCLEOTIDE SEQUENCE</scope>
</reference>
<dbReference type="InterPro" id="IPR006527">
    <property type="entry name" value="F-box-assoc_dom_typ1"/>
</dbReference>
<feature type="domain" description="F-box associated beta-propeller type 1" evidence="1">
    <location>
        <begin position="61"/>
        <end position="215"/>
    </location>
</feature>
<dbReference type="PANTHER" id="PTHR31672">
    <property type="entry name" value="BNACNNG10540D PROTEIN"/>
    <property type="match status" value="1"/>
</dbReference>
<organism evidence="2 3">
    <name type="scientific">Morus notabilis</name>
    <dbReference type="NCBI Taxonomy" id="981085"/>
    <lineage>
        <taxon>Eukaryota</taxon>
        <taxon>Viridiplantae</taxon>
        <taxon>Streptophyta</taxon>
        <taxon>Embryophyta</taxon>
        <taxon>Tracheophyta</taxon>
        <taxon>Spermatophyta</taxon>
        <taxon>Magnoliopsida</taxon>
        <taxon>eudicotyledons</taxon>
        <taxon>Gunneridae</taxon>
        <taxon>Pentapetalae</taxon>
        <taxon>rosids</taxon>
        <taxon>fabids</taxon>
        <taxon>Rosales</taxon>
        <taxon>Moraceae</taxon>
        <taxon>Moreae</taxon>
        <taxon>Morus</taxon>
    </lineage>
</organism>
<evidence type="ECO:0000313" key="2">
    <source>
        <dbReference type="EMBL" id="EXB53825.1"/>
    </source>
</evidence>
<name>W9R3M2_9ROSA</name>
<dbReference type="NCBIfam" id="TIGR01640">
    <property type="entry name" value="F_box_assoc_1"/>
    <property type="match status" value="1"/>
</dbReference>
<evidence type="ECO:0000313" key="3">
    <source>
        <dbReference type="Proteomes" id="UP000030645"/>
    </source>
</evidence>
<dbReference type="InterPro" id="IPR050796">
    <property type="entry name" value="SCF_F-box_component"/>
</dbReference>
<gene>
    <name evidence="2" type="ORF">L484_003260</name>
</gene>
<proteinExistence type="predicted"/>
<protein>
    <recommendedName>
        <fullName evidence="1">F-box associated beta-propeller type 1 domain-containing protein</fullName>
    </recommendedName>
</protein>
<dbReference type="EMBL" id="KE344123">
    <property type="protein sequence ID" value="EXB53825.1"/>
    <property type="molecule type" value="Genomic_DNA"/>
</dbReference>
<dbReference type="STRING" id="981085.W9R3M2"/>
<accession>W9R3M2</accession>
<dbReference type="InterPro" id="IPR017451">
    <property type="entry name" value="F-box-assoc_interact_dom"/>
</dbReference>
<evidence type="ECO:0000259" key="1">
    <source>
        <dbReference type="Pfam" id="PF07734"/>
    </source>
</evidence>
<dbReference type="PANTHER" id="PTHR31672:SF13">
    <property type="entry name" value="F-BOX PROTEIN CPR30-LIKE"/>
    <property type="match status" value="1"/>
</dbReference>
<dbReference type="Proteomes" id="UP000030645">
    <property type="component" value="Unassembled WGS sequence"/>
</dbReference>
<dbReference type="Pfam" id="PF07734">
    <property type="entry name" value="FBA_1"/>
    <property type="match status" value="1"/>
</dbReference>